<dbReference type="InterPro" id="IPR013320">
    <property type="entry name" value="ConA-like_dom_sf"/>
</dbReference>
<dbReference type="SUPFAM" id="SSF49899">
    <property type="entry name" value="Concanavalin A-like lectins/glucanases"/>
    <property type="match status" value="1"/>
</dbReference>
<dbReference type="Pfam" id="PF13385">
    <property type="entry name" value="Laminin_G_3"/>
    <property type="match status" value="1"/>
</dbReference>
<dbReference type="Gene3D" id="2.60.120.200">
    <property type="match status" value="1"/>
</dbReference>
<sequence length="392" mass="42435">VGILGSDLVSSKTWTNHGSISFETFTSSGINITSAINTTGGAGAYTGALSFTEGEVYKLTYNLTLNSGTLVGGNWYIGIGVSLSTRSNISQPVEGINTVLFTINTTGSWNLVLEGNSNFICDIAISSITLQLITPPDLTVQIGDSYKTFTAVDPSASEILVWNFEATASEVTQPIQIYLSQADDVFIDEVDLSEAYDITIMMWVNANDSTATARLYSHRVGSFGWTEIYLSGGELTAVLTANNSSSNQILISEPNFSDDWQLVTYTANRTGNVELYINGVSVANGDMTDIQVMRTTATLYLGVFAGSSNYWDGYIGETQIIRGQILTASEILTAYNRGIKGKHFLETGNEVAWDKFKGNNDTDFLSDETGNNDLTGTSVTQSDDQIKLKNYK</sequence>
<feature type="non-terminal residue" evidence="1">
    <location>
        <position position="1"/>
    </location>
</feature>
<accession>A0A0F9IE46</accession>
<name>A0A0F9IE46_9ZZZZ</name>
<protein>
    <submittedName>
        <fullName evidence="1">Uncharacterized protein</fullName>
    </submittedName>
</protein>
<evidence type="ECO:0000313" key="1">
    <source>
        <dbReference type="EMBL" id="KKM25732.1"/>
    </source>
</evidence>
<gene>
    <name evidence="1" type="ORF">LCGC14_1591990</name>
</gene>
<reference evidence="1" key="1">
    <citation type="journal article" date="2015" name="Nature">
        <title>Complex archaea that bridge the gap between prokaryotes and eukaryotes.</title>
        <authorList>
            <person name="Spang A."/>
            <person name="Saw J.H."/>
            <person name="Jorgensen S.L."/>
            <person name="Zaremba-Niedzwiedzka K."/>
            <person name="Martijn J."/>
            <person name="Lind A.E."/>
            <person name="van Eijk R."/>
            <person name="Schleper C."/>
            <person name="Guy L."/>
            <person name="Ettema T.J."/>
        </authorList>
    </citation>
    <scope>NUCLEOTIDE SEQUENCE</scope>
</reference>
<dbReference type="EMBL" id="LAZR01012654">
    <property type="protein sequence ID" value="KKM25732.1"/>
    <property type="molecule type" value="Genomic_DNA"/>
</dbReference>
<proteinExistence type="predicted"/>
<comment type="caution">
    <text evidence="1">The sequence shown here is derived from an EMBL/GenBank/DDBJ whole genome shotgun (WGS) entry which is preliminary data.</text>
</comment>
<organism evidence="1">
    <name type="scientific">marine sediment metagenome</name>
    <dbReference type="NCBI Taxonomy" id="412755"/>
    <lineage>
        <taxon>unclassified sequences</taxon>
        <taxon>metagenomes</taxon>
        <taxon>ecological metagenomes</taxon>
    </lineage>
</organism>
<dbReference type="AlphaFoldDB" id="A0A0F9IE46"/>